<dbReference type="PANTHER" id="PTHR12126:SF11">
    <property type="entry name" value="NADH DEHYDROGENASE [UBIQUINONE] 1 ALPHA SUBCOMPLEX SUBUNIT 9, MITOCHONDRIAL"/>
    <property type="match status" value="1"/>
</dbReference>
<dbReference type="Pfam" id="PF01370">
    <property type="entry name" value="Epimerase"/>
    <property type="match status" value="1"/>
</dbReference>
<dbReference type="Proteomes" id="UP000284706">
    <property type="component" value="Unassembled WGS sequence"/>
</dbReference>
<protein>
    <recommendedName>
        <fullName evidence="1">NAD-dependent epimerase/dehydratase domain-containing protein</fullName>
    </recommendedName>
</protein>
<dbReference type="InterPro" id="IPR001509">
    <property type="entry name" value="Epimerase_deHydtase"/>
</dbReference>
<dbReference type="SUPFAM" id="SSF51735">
    <property type="entry name" value="NAD(P)-binding Rossmann-fold domains"/>
    <property type="match status" value="1"/>
</dbReference>
<dbReference type="GO" id="GO:0044877">
    <property type="term" value="F:protein-containing complex binding"/>
    <property type="evidence" value="ECO:0007669"/>
    <property type="project" value="TreeGrafter"/>
</dbReference>
<dbReference type="InterPro" id="IPR051207">
    <property type="entry name" value="ComplexI_NDUFA9_subunit"/>
</dbReference>
<accession>A0A409VZ16</accession>
<evidence type="ECO:0000313" key="3">
    <source>
        <dbReference type="Proteomes" id="UP000284706"/>
    </source>
</evidence>
<name>A0A409VZ16_9AGAR</name>
<dbReference type="InterPro" id="IPR036291">
    <property type="entry name" value="NAD(P)-bd_dom_sf"/>
</dbReference>
<organism evidence="2 3">
    <name type="scientific">Gymnopilus dilepis</name>
    <dbReference type="NCBI Taxonomy" id="231916"/>
    <lineage>
        <taxon>Eukaryota</taxon>
        <taxon>Fungi</taxon>
        <taxon>Dikarya</taxon>
        <taxon>Basidiomycota</taxon>
        <taxon>Agaricomycotina</taxon>
        <taxon>Agaricomycetes</taxon>
        <taxon>Agaricomycetidae</taxon>
        <taxon>Agaricales</taxon>
        <taxon>Agaricineae</taxon>
        <taxon>Hymenogastraceae</taxon>
        <taxon>Gymnopilus</taxon>
    </lineage>
</organism>
<dbReference type="CDD" id="cd05271">
    <property type="entry name" value="NDUFA9_like_SDR_a"/>
    <property type="match status" value="1"/>
</dbReference>
<dbReference type="InParanoid" id="A0A409VZ16"/>
<reference evidence="2 3" key="1">
    <citation type="journal article" date="2018" name="Evol. Lett.">
        <title>Horizontal gene cluster transfer increased hallucinogenic mushroom diversity.</title>
        <authorList>
            <person name="Reynolds H.T."/>
            <person name="Vijayakumar V."/>
            <person name="Gluck-Thaler E."/>
            <person name="Korotkin H.B."/>
            <person name="Matheny P.B."/>
            <person name="Slot J.C."/>
        </authorList>
    </citation>
    <scope>NUCLEOTIDE SEQUENCE [LARGE SCALE GENOMIC DNA]</scope>
    <source>
        <strain evidence="2 3">SRW20</strain>
    </source>
</reference>
<dbReference type="PANTHER" id="PTHR12126">
    <property type="entry name" value="NADH-UBIQUINONE OXIDOREDUCTASE 39 KDA SUBUNIT-RELATED"/>
    <property type="match status" value="1"/>
</dbReference>
<dbReference type="EMBL" id="NHYE01005501">
    <property type="protein sequence ID" value="PPQ71471.1"/>
    <property type="molecule type" value="Genomic_DNA"/>
</dbReference>
<dbReference type="STRING" id="231916.A0A409VZ16"/>
<proteinExistence type="predicted"/>
<comment type="caution">
    <text evidence="2">The sequence shown here is derived from an EMBL/GenBank/DDBJ whole genome shotgun (WGS) entry which is preliminary data.</text>
</comment>
<gene>
    <name evidence="2" type="ORF">CVT26_011250</name>
</gene>
<sequence>MPIKKVVICGAGFVGRHIARAVAASSGEPSLAVQISSRNPSRIWTILHSDCDLPKDRLLPPAPVDITRPHTLNDAFKGASVVISLVGIMHGSPADFQTIQWKGAENVALAARQAGARLVHFSAIGADPESHIPYMRTKGLGELSVLSVLPKATIIRPSLIFGPEDAFFNRFARLSRILPFLPVFGGGTSLFQPVYVDDIAQLVAKLCDEKVAEALGGKTIEAGGPEVLSYRDLMRLILETTRRRRPILSLPFAIGMLQGAVLERLPANLLTVTRAQVEQLKSDNIIQAKLPEGHLSLENVVSAYGLPQLRTLRNVLPTYLA</sequence>
<dbReference type="OrthoDB" id="275457at2759"/>
<keyword evidence="3" id="KW-1185">Reference proteome</keyword>
<feature type="domain" description="NAD-dependent epimerase/dehydratase" evidence="1">
    <location>
        <begin position="8"/>
        <end position="211"/>
    </location>
</feature>
<evidence type="ECO:0000313" key="2">
    <source>
        <dbReference type="EMBL" id="PPQ71471.1"/>
    </source>
</evidence>
<evidence type="ECO:0000259" key="1">
    <source>
        <dbReference type="Pfam" id="PF01370"/>
    </source>
</evidence>
<dbReference type="Gene3D" id="3.40.50.720">
    <property type="entry name" value="NAD(P)-binding Rossmann-like Domain"/>
    <property type="match status" value="1"/>
</dbReference>
<dbReference type="AlphaFoldDB" id="A0A409VZ16"/>